<dbReference type="SMART" id="SM00895">
    <property type="entry name" value="FCD"/>
    <property type="match status" value="1"/>
</dbReference>
<dbReference type="SUPFAM" id="SSF46785">
    <property type="entry name" value="Winged helix' DNA-binding domain"/>
    <property type="match status" value="1"/>
</dbReference>
<dbReference type="RefSeq" id="WP_158503227.1">
    <property type="nucleotide sequence ID" value="NZ_CYTW01000002.1"/>
</dbReference>
<evidence type="ECO:0000313" key="6">
    <source>
        <dbReference type="Proteomes" id="UP000051870"/>
    </source>
</evidence>
<keyword evidence="2" id="KW-0238">DNA-binding</keyword>
<sequence length="221" mass="25153">MPRTRGKLTDPGSLVDRLVVIIRDDILAGDYAPGAHIGVKKIADAHGVSLIPVREALARLLASRLVRVEPNRGYFVADKPTTREFAQFVQFREMFELAAVDLGFDNVTDADIKALRRLNDRMRKIASSENEKAKVDWGRLNGEFHMILVGLARNDFIVEQYRNLSFDHMHFQLARAYDIEFTSLQLLVEQHEGMIEALTHRDKPLLLARLSEHINNLNLPT</sequence>
<feature type="domain" description="HTH gntR-type" evidence="4">
    <location>
        <begin position="12"/>
        <end position="79"/>
    </location>
</feature>
<dbReference type="AlphaFoldDB" id="A0A0P1IB69"/>
<evidence type="ECO:0000256" key="2">
    <source>
        <dbReference type="ARBA" id="ARBA00023125"/>
    </source>
</evidence>
<dbReference type="STRING" id="1715693.PH7735_02659"/>
<gene>
    <name evidence="5" type="primary">mcbR_3</name>
    <name evidence="5" type="ORF">PH7735_02659</name>
</gene>
<evidence type="ECO:0000313" key="5">
    <source>
        <dbReference type="EMBL" id="CUK02831.1"/>
    </source>
</evidence>
<keyword evidence="3" id="KW-0804">Transcription</keyword>
<dbReference type="Pfam" id="PF00392">
    <property type="entry name" value="GntR"/>
    <property type="match status" value="1"/>
</dbReference>
<protein>
    <submittedName>
        <fullName evidence="5">HTH-type transcriptional regulator McbR</fullName>
    </submittedName>
</protein>
<keyword evidence="1" id="KW-0805">Transcription regulation</keyword>
<evidence type="ECO:0000259" key="4">
    <source>
        <dbReference type="PROSITE" id="PS50949"/>
    </source>
</evidence>
<dbReference type="Gene3D" id="1.20.120.530">
    <property type="entry name" value="GntR ligand-binding domain-like"/>
    <property type="match status" value="1"/>
</dbReference>
<accession>A0A0P1IB69</accession>
<dbReference type="CDD" id="cd07377">
    <property type="entry name" value="WHTH_GntR"/>
    <property type="match status" value="1"/>
</dbReference>
<dbReference type="GO" id="GO:0003677">
    <property type="term" value="F:DNA binding"/>
    <property type="evidence" value="ECO:0007669"/>
    <property type="project" value="UniProtKB-KW"/>
</dbReference>
<dbReference type="GeneID" id="83881669"/>
<dbReference type="PANTHER" id="PTHR43537">
    <property type="entry name" value="TRANSCRIPTIONAL REGULATOR, GNTR FAMILY"/>
    <property type="match status" value="1"/>
</dbReference>
<dbReference type="GO" id="GO:0003700">
    <property type="term" value="F:DNA-binding transcription factor activity"/>
    <property type="evidence" value="ECO:0007669"/>
    <property type="project" value="InterPro"/>
</dbReference>
<reference evidence="6" key="1">
    <citation type="submission" date="2015-09" db="EMBL/GenBank/DDBJ databases">
        <authorList>
            <person name="Rodrigo-Torres Lidia"/>
            <person name="Arahal R.David."/>
        </authorList>
    </citation>
    <scope>NUCLEOTIDE SEQUENCE [LARGE SCALE GENOMIC DNA]</scope>
    <source>
        <strain evidence="6">CECT 7735</strain>
    </source>
</reference>
<dbReference type="PANTHER" id="PTHR43537:SF5">
    <property type="entry name" value="UXU OPERON TRANSCRIPTIONAL REGULATOR"/>
    <property type="match status" value="1"/>
</dbReference>
<name>A0A0P1IB69_9RHOB</name>
<dbReference type="InterPro" id="IPR036390">
    <property type="entry name" value="WH_DNA-bd_sf"/>
</dbReference>
<proteinExistence type="predicted"/>
<dbReference type="PROSITE" id="PS50949">
    <property type="entry name" value="HTH_GNTR"/>
    <property type="match status" value="1"/>
</dbReference>
<dbReference type="SUPFAM" id="SSF48008">
    <property type="entry name" value="GntR ligand-binding domain-like"/>
    <property type="match status" value="1"/>
</dbReference>
<dbReference type="InterPro" id="IPR000524">
    <property type="entry name" value="Tscrpt_reg_HTH_GntR"/>
</dbReference>
<dbReference type="Gene3D" id="1.10.10.10">
    <property type="entry name" value="Winged helix-like DNA-binding domain superfamily/Winged helix DNA-binding domain"/>
    <property type="match status" value="1"/>
</dbReference>
<organism evidence="5 6">
    <name type="scientific">Shimia thalassica</name>
    <dbReference type="NCBI Taxonomy" id="1715693"/>
    <lineage>
        <taxon>Bacteria</taxon>
        <taxon>Pseudomonadati</taxon>
        <taxon>Pseudomonadota</taxon>
        <taxon>Alphaproteobacteria</taxon>
        <taxon>Rhodobacterales</taxon>
        <taxon>Roseobacteraceae</taxon>
    </lineage>
</organism>
<dbReference type="Pfam" id="PF07729">
    <property type="entry name" value="FCD"/>
    <property type="match status" value="1"/>
</dbReference>
<dbReference type="EMBL" id="CYTW01000002">
    <property type="protein sequence ID" value="CUK02831.1"/>
    <property type="molecule type" value="Genomic_DNA"/>
</dbReference>
<keyword evidence="6" id="KW-1185">Reference proteome</keyword>
<dbReference type="InterPro" id="IPR036388">
    <property type="entry name" value="WH-like_DNA-bd_sf"/>
</dbReference>
<evidence type="ECO:0000256" key="3">
    <source>
        <dbReference type="ARBA" id="ARBA00023163"/>
    </source>
</evidence>
<evidence type="ECO:0000256" key="1">
    <source>
        <dbReference type="ARBA" id="ARBA00023015"/>
    </source>
</evidence>
<dbReference type="InterPro" id="IPR008920">
    <property type="entry name" value="TF_FadR/GntR_C"/>
</dbReference>
<dbReference type="SMART" id="SM00345">
    <property type="entry name" value="HTH_GNTR"/>
    <property type="match status" value="1"/>
</dbReference>
<dbReference type="InterPro" id="IPR011711">
    <property type="entry name" value="GntR_C"/>
</dbReference>
<dbReference type="Proteomes" id="UP000051870">
    <property type="component" value="Unassembled WGS sequence"/>
</dbReference>